<dbReference type="GO" id="GO:0030313">
    <property type="term" value="C:cell envelope"/>
    <property type="evidence" value="ECO:0007669"/>
    <property type="project" value="UniProtKB-SubCell"/>
</dbReference>
<comment type="caution">
    <text evidence="5">The sequence shown here is derived from an EMBL/GenBank/DDBJ whole genome shotgun (WGS) entry which is preliminary data.</text>
</comment>
<evidence type="ECO:0000256" key="3">
    <source>
        <dbReference type="ARBA" id="ARBA00022723"/>
    </source>
</evidence>
<dbReference type="PANTHER" id="PTHR42953">
    <property type="entry name" value="HIGH-AFFINITY ZINC UPTAKE SYSTEM PROTEIN ZNUA-RELATED"/>
    <property type="match status" value="1"/>
</dbReference>
<dbReference type="Gene3D" id="3.40.50.1980">
    <property type="entry name" value="Nitrogenase molybdenum iron protein domain"/>
    <property type="match status" value="2"/>
</dbReference>
<gene>
    <name evidence="5" type="ORF">G7B40_028585</name>
</gene>
<evidence type="ECO:0000313" key="6">
    <source>
        <dbReference type="Proteomes" id="UP000667802"/>
    </source>
</evidence>
<evidence type="ECO:0000256" key="1">
    <source>
        <dbReference type="ARBA" id="ARBA00004196"/>
    </source>
</evidence>
<keyword evidence="3" id="KW-0479">Metal-binding</keyword>
<keyword evidence="4" id="KW-0732">Signal</keyword>
<dbReference type="GO" id="GO:0030001">
    <property type="term" value="P:metal ion transport"/>
    <property type="evidence" value="ECO:0007669"/>
    <property type="project" value="InterPro"/>
</dbReference>
<name>A0AAP5IBQ1_9CYAN</name>
<dbReference type="EMBL" id="JAALHA020000018">
    <property type="protein sequence ID" value="MDR9898486.1"/>
    <property type="molecule type" value="Genomic_DNA"/>
</dbReference>
<dbReference type="Proteomes" id="UP000667802">
    <property type="component" value="Unassembled WGS sequence"/>
</dbReference>
<dbReference type="Pfam" id="PF01297">
    <property type="entry name" value="ZnuA"/>
    <property type="match status" value="1"/>
</dbReference>
<protein>
    <submittedName>
        <fullName evidence="5">Zinc ABC transporter substrate-binding protein</fullName>
    </submittedName>
</protein>
<evidence type="ECO:0000256" key="4">
    <source>
        <dbReference type="ARBA" id="ARBA00022729"/>
    </source>
</evidence>
<comment type="subcellular location">
    <subcellularLocation>
        <location evidence="1">Cell envelope</location>
    </subcellularLocation>
</comment>
<sequence length="334" mass="36903">MLKSNVIQGLRSFEGGQTPYPLGRGLLLSCLMLPFLISCSGNTRTRPNLDKNANPNLSSSPNTSLQVVAAENFWGSIATQIGGDRIKVASIITNPNTDPHNYEPKPTDARTIADARYIILNGAGYDPWGEKLLDANPVKERKVLNIGDLVGKKSGDNPHFWYNPEYVMRVVDQITDDLKKLDPQNATYFDEQRKQFVSLSLKDYNSTINTIKQKYYNTPIGSTESIFAYMSQSLGLKVITPPKFMTAISESQEPTVADKVTFDKQITQKQIKVLVFNSQNSTPDTNTLKQKAQTAGIPIVPITETLTPATATFQDWQVGQLKALQQALAKSTGN</sequence>
<evidence type="ECO:0000313" key="5">
    <source>
        <dbReference type="EMBL" id="MDR9898486.1"/>
    </source>
</evidence>
<evidence type="ECO:0000256" key="2">
    <source>
        <dbReference type="ARBA" id="ARBA00022448"/>
    </source>
</evidence>
<reference evidence="6" key="1">
    <citation type="journal article" date="2021" name="Science">
        <title>Hunting the eagle killer: A cyanobacterial neurotoxin causes vacuolar myelinopathy.</title>
        <authorList>
            <person name="Breinlinger S."/>
            <person name="Phillips T.J."/>
            <person name="Haram B.N."/>
            <person name="Mares J."/>
            <person name="Martinez Yerena J.A."/>
            <person name="Hrouzek P."/>
            <person name="Sobotka R."/>
            <person name="Henderson W.M."/>
            <person name="Schmieder P."/>
            <person name="Williams S.M."/>
            <person name="Lauderdale J.D."/>
            <person name="Wilde H.D."/>
            <person name="Gerrin W."/>
            <person name="Kust A."/>
            <person name="Washington J.W."/>
            <person name="Wagner C."/>
            <person name="Geier B."/>
            <person name="Liebeke M."/>
            <person name="Enke H."/>
            <person name="Niedermeyer T.H.J."/>
            <person name="Wilde S.B."/>
        </authorList>
    </citation>
    <scope>NUCLEOTIDE SEQUENCE [LARGE SCALE GENOMIC DNA]</scope>
    <source>
        <strain evidence="6">Thurmond2011</strain>
    </source>
</reference>
<dbReference type="PANTHER" id="PTHR42953:SF1">
    <property type="entry name" value="METAL-BINDING PROTEIN HI_0362-RELATED"/>
    <property type="match status" value="1"/>
</dbReference>
<dbReference type="AlphaFoldDB" id="A0AAP5IBQ1"/>
<dbReference type="InterPro" id="IPR006127">
    <property type="entry name" value="ZnuA-like"/>
</dbReference>
<accession>A0AAP5IBQ1</accession>
<proteinExistence type="predicted"/>
<dbReference type="InterPro" id="IPR050492">
    <property type="entry name" value="Bact_metal-bind_prot9"/>
</dbReference>
<dbReference type="GO" id="GO:0046872">
    <property type="term" value="F:metal ion binding"/>
    <property type="evidence" value="ECO:0007669"/>
    <property type="project" value="UniProtKB-KW"/>
</dbReference>
<keyword evidence="6" id="KW-1185">Reference proteome</keyword>
<keyword evidence="2" id="KW-0813">Transport</keyword>
<organism evidence="5 6">
    <name type="scientific">Aetokthonos hydrillicola Thurmond2011</name>
    <dbReference type="NCBI Taxonomy" id="2712845"/>
    <lineage>
        <taxon>Bacteria</taxon>
        <taxon>Bacillati</taxon>
        <taxon>Cyanobacteriota</taxon>
        <taxon>Cyanophyceae</taxon>
        <taxon>Nostocales</taxon>
        <taxon>Hapalosiphonaceae</taxon>
        <taxon>Aetokthonos</taxon>
    </lineage>
</organism>
<dbReference type="SUPFAM" id="SSF53807">
    <property type="entry name" value="Helical backbone' metal receptor"/>
    <property type="match status" value="1"/>
</dbReference>
<dbReference type="RefSeq" id="WP_208352039.1">
    <property type="nucleotide sequence ID" value="NZ_JAALHA020000018.1"/>
</dbReference>